<accession>A0A0N4W3Q5</accession>
<proteinExistence type="predicted"/>
<dbReference type="AlphaFoldDB" id="A0A0N4W3Q5"/>
<evidence type="ECO:0000313" key="1">
    <source>
        <dbReference type="WBParaSite" id="HPLM_0000446101-mRNA-1"/>
    </source>
</evidence>
<reference evidence="1" key="1">
    <citation type="submission" date="2017-02" db="UniProtKB">
        <authorList>
            <consortium name="WormBaseParasite"/>
        </authorList>
    </citation>
    <scope>IDENTIFICATION</scope>
</reference>
<sequence length="33" mass="3887">LWRQRKLRSAVPFITEPAQTYRNAFLQCAFSST</sequence>
<organism evidence="1">
    <name type="scientific">Haemonchus placei</name>
    <name type="common">Barber's pole worm</name>
    <dbReference type="NCBI Taxonomy" id="6290"/>
    <lineage>
        <taxon>Eukaryota</taxon>
        <taxon>Metazoa</taxon>
        <taxon>Ecdysozoa</taxon>
        <taxon>Nematoda</taxon>
        <taxon>Chromadorea</taxon>
        <taxon>Rhabditida</taxon>
        <taxon>Rhabditina</taxon>
        <taxon>Rhabditomorpha</taxon>
        <taxon>Strongyloidea</taxon>
        <taxon>Trichostrongylidae</taxon>
        <taxon>Haemonchus</taxon>
    </lineage>
</organism>
<dbReference type="WBParaSite" id="HPLM_0000446101-mRNA-1">
    <property type="protein sequence ID" value="HPLM_0000446101-mRNA-1"/>
    <property type="gene ID" value="HPLM_0000446101"/>
</dbReference>
<protein>
    <submittedName>
        <fullName evidence="1">IS630 family transposase</fullName>
    </submittedName>
</protein>
<name>A0A0N4W3Q5_HAEPC</name>